<evidence type="ECO:0000313" key="5">
    <source>
        <dbReference type="EMBL" id="GIO29282.1"/>
    </source>
</evidence>
<keyword evidence="1" id="KW-0805">Transcription regulation</keyword>
<dbReference type="RefSeq" id="WP_160038310.1">
    <property type="nucleotide sequence ID" value="NZ_BORQ01000001.1"/>
</dbReference>
<evidence type="ECO:0000313" key="6">
    <source>
        <dbReference type="Proteomes" id="UP000679779"/>
    </source>
</evidence>
<comment type="caution">
    <text evidence="5">The sequence shown here is derived from an EMBL/GenBank/DDBJ whole genome shotgun (WGS) entry which is preliminary data.</text>
</comment>
<dbReference type="InterPro" id="IPR018060">
    <property type="entry name" value="HTH_AraC"/>
</dbReference>
<dbReference type="InterPro" id="IPR009057">
    <property type="entry name" value="Homeodomain-like_sf"/>
</dbReference>
<dbReference type="EMBL" id="BORQ01000001">
    <property type="protein sequence ID" value="GIO29282.1"/>
    <property type="molecule type" value="Genomic_DNA"/>
</dbReference>
<dbReference type="Proteomes" id="UP000679779">
    <property type="component" value="Unassembled WGS sequence"/>
</dbReference>
<gene>
    <name evidence="5" type="ORF">J2TS6_04230</name>
</gene>
<dbReference type="AlphaFoldDB" id="A0A919XAY6"/>
<dbReference type="PANTHER" id="PTHR43280">
    <property type="entry name" value="ARAC-FAMILY TRANSCRIPTIONAL REGULATOR"/>
    <property type="match status" value="1"/>
</dbReference>
<evidence type="ECO:0000256" key="1">
    <source>
        <dbReference type="ARBA" id="ARBA00023015"/>
    </source>
</evidence>
<evidence type="ECO:0000256" key="3">
    <source>
        <dbReference type="ARBA" id="ARBA00023163"/>
    </source>
</evidence>
<evidence type="ECO:0000256" key="2">
    <source>
        <dbReference type="ARBA" id="ARBA00023125"/>
    </source>
</evidence>
<dbReference type="PROSITE" id="PS00041">
    <property type="entry name" value="HTH_ARAC_FAMILY_1"/>
    <property type="match status" value="1"/>
</dbReference>
<proteinExistence type="predicted"/>
<dbReference type="Gene3D" id="1.10.10.60">
    <property type="entry name" value="Homeodomain-like"/>
    <property type="match status" value="2"/>
</dbReference>
<keyword evidence="6" id="KW-1185">Reference proteome</keyword>
<sequence>MNEEQIAAAEAAIGYMKEHLEEDVTSERLAAIVGYSPFHFSRIFKQATGISPRHYLSALRMEAGKSALLRDPSLLMKILLSIGFRSPGSFHTRFKQNVGMSPRKFRAFAQPLSSYVRQYELQEPIAEKGKSGDPSSTQQIRCRIEAPPSFRGIVFVGFFPSPIPDQRPVAGTAMNRNRNCTFTDVPPGVYHALAAGIPWSLNPKDYFILNHALRGKYPHPIQVTENSSLQLTISLREPLAVDPPIVVNLPLLLFEKKERNKAK</sequence>
<feature type="domain" description="HTH araC/xylS-type" evidence="4">
    <location>
        <begin position="10"/>
        <end position="108"/>
    </location>
</feature>
<protein>
    <submittedName>
        <fullName evidence="5">AraC family transcriptional regulator</fullName>
    </submittedName>
</protein>
<organism evidence="5 6">
    <name type="scientific">Paenibacillus albilobatus</name>
    <dbReference type="NCBI Taxonomy" id="2716884"/>
    <lineage>
        <taxon>Bacteria</taxon>
        <taxon>Bacillati</taxon>
        <taxon>Bacillota</taxon>
        <taxon>Bacilli</taxon>
        <taxon>Bacillales</taxon>
        <taxon>Paenibacillaceae</taxon>
        <taxon>Paenibacillus</taxon>
    </lineage>
</organism>
<reference evidence="5" key="1">
    <citation type="submission" date="2021-03" db="EMBL/GenBank/DDBJ databases">
        <title>Antimicrobial resistance genes in bacteria isolated from Japanese honey, and their potential for conferring macrolide and lincosamide resistance in the American foulbrood pathogen Paenibacillus larvae.</title>
        <authorList>
            <person name="Okamoto M."/>
            <person name="Kumagai M."/>
            <person name="Kanamori H."/>
            <person name="Takamatsu D."/>
        </authorList>
    </citation>
    <scope>NUCLEOTIDE SEQUENCE</scope>
    <source>
        <strain evidence="5">J2TS6</strain>
    </source>
</reference>
<name>A0A919XAY6_9BACL</name>
<keyword evidence="2" id="KW-0238">DNA-binding</keyword>
<dbReference type="GO" id="GO:0003700">
    <property type="term" value="F:DNA-binding transcription factor activity"/>
    <property type="evidence" value="ECO:0007669"/>
    <property type="project" value="InterPro"/>
</dbReference>
<dbReference type="SUPFAM" id="SSF46689">
    <property type="entry name" value="Homeodomain-like"/>
    <property type="match status" value="2"/>
</dbReference>
<dbReference type="SMART" id="SM00342">
    <property type="entry name" value="HTH_ARAC"/>
    <property type="match status" value="1"/>
</dbReference>
<dbReference type="PANTHER" id="PTHR43280:SF2">
    <property type="entry name" value="HTH-TYPE TRANSCRIPTIONAL REGULATOR EXSA"/>
    <property type="match status" value="1"/>
</dbReference>
<evidence type="ECO:0000259" key="4">
    <source>
        <dbReference type="PROSITE" id="PS01124"/>
    </source>
</evidence>
<dbReference type="Pfam" id="PF12833">
    <property type="entry name" value="HTH_18"/>
    <property type="match status" value="1"/>
</dbReference>
<dbReference type="GO" id="GO:0043565">
    <property type="term" value="F:sequence-specific DNA binding"/>
    <property type="evidence" value="ECO:0007669"/>
    <property type="project" value="InterPro"/>
</dbReference>
<dbReference type="PROSITE" id="PS01124">
    <property type="entry name" value="HTH_ARAC_FAMILY_2"/>
    <property type="match status" value="1"/>
</dbReference>
<dbReference type="InterPro" id="IPR018062">
    <property type="entry name" value="HTH_AraC-typ_CS"/>
</dbReference>
<accession>A0A919XAY6</accession>
<keyword evidence="3" id="KW-0804">Transcription</keyword>